<protein>
    <recommendedName>
        <fullName evidence="2">Glycosyl hydrolase family 32 N-terminal domain-containing protein</fullName>
    </recommendedName>
</protein>
<accession>A0A382W0F8</accession>
<reference evidence="1" key="1">
    <citation type="submission" date="2018-05" db="EMBL/GenBank/DDBJ databases">
        <authorList>
            <person name="Lanie J.A."/>
            <person name="Ng W.-L."/>
            <person name="Kazmierczak K.M."/>
            <person name="Andrzejewski T.M."/>
            <person name="Davidsen T.M."/>
            <person name="Wayne K.J."/>
            <person name="Tettelin H."/>
            <person name="Glass J.I."/>
            <person name="Rusch D."/>
            <person name="Podicherti R."/>
            <person name="Tsui H.-C.T."/>
            <person name="Winkler M.E."/>
        </authorList>
    </citation>
    <scope>NUCLEOTIDE SEQUENCE</scope>
</reference>
<proteinExistence type="predicted"/>
<sequence>MYHSPSPELEHLIKVLESVPNSETYVYQLRDDQQKTMDCLKAFQRAEGQYISVSHSLQNGVFGIQLSRSDDLLNWTYADTLDIHAPQANIWPTENGAHLLAYEKDAPNSFWIRLRFYADFDSFCAEYDIQQSLGPTAEGKPSFDSVKLASNQLSQSEIDLRFHYYKDAEVDRLAVGRLVGSRLW</sequence>
<organism evidence="1">
    <name type="scientific">marine metagenome</name>
    <dbReference type="NCBI Taxonomy" id="408172"/>
    <lineage>
        <taxon>unclassified sequences</taxon>
        <taxon>metagenomes</taxon>
        <taxon>ecological metagenomes</taxon>
    </lineage>
</organism>
<dbReference type="EMBL" id="UINC01156064">
    <property type="protein sequence ID" value="SVD52272.1"/>
    <property type="molecule type" value="Genomic_DNA"/>
</dbReference>
<dbReference type="AlphaFoldDB" id="A0A382W0F8"/>
<gene>
    <name evidence="1" type="ORF">METZ01_LOCUS405126</name>
</gene>
<name>A0A382W0F8_9ZZZZ</name>
<evidence type="ECO:0000313" key="1">
    <source>
        <dbReference type="EMBL" id="SVD52272.1"/>
    </source>
</evidence>
<evidence type="ECO:0008006" key="2">
    <source>
        <dbReference type="Google" id="ProtNLM"/>
    </source>
</evidence>